<evidence type="ECO:0000313" key="3">
    <source>
        <dbReference type="Proteomes" id="UP001454036"/>
    </source>
</evidence>
<name>A0AAV3R387_LITER</name>
<dbReference type="FunFam" id="3.40.1000.50:FF:000003">
    <property type="entry name" value="Repressor of RNA polymerase III transcription MAF1"/>
    <property type="match status" value="1"/>
</dbReference>
<dbReference type="Gene3D" id="3.40.1000.50">
    <property type="entry name" value="Repressor of RNA polymerase III transcription Maf1"/>
    <property type="match status" value="1"/>
</dbReference>
<dbReference type="PIRSF" id="PIRSF037240">
    <property type="entry name" value="RNA_polIII_Trep_MAF1"/>
    <property type="match status" value="1"/>
</dbReference>
<dbReference type="GO" id="GO:0005634">
    <property type="term" value="C:nucleus"/>
    <property type="evidence" value="ECO:0007669"/>
    <property type="project" value="UniProtKB-SubCell"/>
</dbReference>
<dbReference type="PANTHER" id="PTHR22504">
    <property type="entry name" value="REPRESSOR OF RNA POLYMERASE III TRANSCRIPTION MAF1"/>
    <property type="match status" value="1"/>
</dbReference>
<keyword evidence="1" id="KW-0804">Transcription</keyword>
<dbReference type="Pfam" id="PF09174">
    <property type="entry name" value="Maf1"/>
    <property type="match status" value="1"/>
</dbReference>
<dbReference type="InterPro" id="IPR038564">
    <property type="entry name" value="Maf1_sf"/>
</dbReference>
<dbReference type="EMBL" id="BAABME010006968">
    <property type="protein sequence ID" value="GAA0169771.1"/>
    <property type="molecule type" value="Genomic_DNA"/>
</dbReference>
<comment type="caution">
    <text evidence="2">The sequence shown here is derived from an EMBL/GenBank/DDBJ whole genome shotgun (WGS) entry which is preliminary data.</text>
</comment>
<organism evidence="2 3">
    <name type="scientific">Lithospermum erythrorhizon</name>
    <name type="common">Purple gromwell</name>
    <name type="synonym">Lithospermum officinale var. erythrorhizon</name>
    <dbReference type="NCBI Taxonomy" id="34254"/>
    <lineage>
        <taxon>Eukaryota</taxon>
        <taxon>Viridiplantae</taxon>
        <taxon>Streptophyta</taxon>
        <taxon>Embryophyta</taxon>
        <taxon>Tracheophyta</taxon>
        <taxon>Spermatophyta</taxon>
        <taxon>Magnoliopsida</taxon>
        <taxon>eudicotyledons</taxon>
        <taxon>Gunneridae</taxon>
        <taxon>Pentapetalae</taxon>
        <taxon>asterids</taxon>
        <taxon>lamiids</taxon>
        <taxon>Boraginales</taxon>
        <taxon>Boraginaceae</taxon>
        <taxon>Boraginoideae</taxon>
        <taxon>Lithospermeae</taxon>
        <taxon>Lithospermum</taxon>
    </lineage>
</organism>
<keyword evidence="1" id="KW-0539">Nucleus</keyword>
<reference evidence="2 3" key="1">
    <citation type="submission" date="2024-01" db="EMBL/GenBank/DDBJ databases">
        <title>The complete chloroplast genome sequence of Lithospermum erythrorhizon: insights into the phylogenetic relationship among Boraginaceae species and the maternal lineages of purple gromwells.</title>
        <authorList>
            <person name="Okada T."/>
            <person name="Watanabe K."/>
        </authorList>
    </citation>
    <scope>NUCLEOTIDE SEQUENCE [LARGE SCALE GENOMIC DNA]</scope>
</reference>
<proteinExistence type="inferred from homology"/>
<keyword evidence="3" id="KW-1185">Reference proteome</keyword>
<dbReference type="GO" id="GO:0016480">
    <property type="term" value="P:negative regulation of transcription by RNA polymerase III"/>
    <property type="evidence" value="ECO:0007669"/>
    <property type="project" value="UniProtKB-UniRule"/>
</dbReference>
<accession>A0AAV3R387</accession>
<keyword evidence="1" id="KW-0805">Transcription regulation</keyword>
<comment type="similarity">
    <text evidence="1">Belongs to the MAF1 family.</text>
</comment>
<dbReference type="AlphaFoldDB" id="A0AAV3R387"/>
<sequence length="224" mass="25762">MKYLEYTPLDRINIFLSHVHLGGRTIKGSLEAYSCKHTGTDKKLSLSLENEILGSLGKSSGSDSSSPVEYLLDRSSRMTLIYLLLTLNHIYPDYDFSAMKAHQFFTEETWGSFKQIFDTYMFEASKEWLESNEDSPLLDIIYRALDEVVKLAECEIYSYNPEGDAHPLADKGPIWSFHFFFYNRKQKCVVSFRFACLSNLANQGLIADELPYEGDEEIFYGMDI</sequence>
<keyword evidence="1" id="KW-0678">Repressor</keyword>
<evidence type="ECO:0000313" key="2">
    <source>
        <dbReference type="EMBL" id="GAA0169771.1"/>
    </source>
</evidence>
<dbReference type="PANTHER" id="PTHR22504:SF0">
    <property type="entry name" value="REPRESSOR OF RNA POLYMERASE III TRANSCRIPTION MAF1 HOMOLOG"/>
    <property type="match status" value="1"/>
</dbReference>
<evidence type="ECO:0000256" key="1">
    <source>
        <dbReference type="PIRNR" id="PIRNR037240"/>
    </source>
</evidence>
<gene>
    <name evidence="2" type="ORF">LIER_24179</name>
</gene>
<dbReference type="Proteomes" id="UP001454036">
    <property type="component" value="Unassembled WGS sequence"/>
</dbReference>
<protein>
    <recommendedName>
        <fullName evidence="1">Repressor of RNA polymerase III transcription</fullName>
    </recommendedName>
</protein>
<dbReference type="GO" id="GO:0000994">
    <property type="term" value="F:RNA polymerase III core binding"/>
    <property type="evidence" value="ECO:0007669"/>
    <property type="project" value="TreeGrafter"/>
</dbReference>
<dbReference type="InterPro" id="IPR015257">
    <property type="entry name" value="Maf1"/>
</dbReference>
<comment type="subcellular location">
    <subcellularLocation>
        <location evidence="1">Nucleus</location>
    </subcellularLocation>
</comment>